<sequence>MSPFRYTHAIVCRIPDSYKTAALGLSEPVDLAKARKQHEMYVAALREIGLDVIELPADEKHPDCLFVEDVAVVCNGTALLTRPGHPNRKNEVEKSLHLKTVLTMAGPDVICVGNTPDAQSILKRIEREATFRYQTVTVPDMHAANVVFANGVLLHRSAEEYPESAKIFEEKLSLWNLKPVTFSELEKANGSLTCCSILIRKTRHLKNIM</sequence>
<name>A0A5B7ENH3_PORTR</name>
<comment type="caution">
    <text evidence="3">The sequence shown here is derived from an EMBL/GenBank/DDBJ whole genome shotgun (WGS) entry which is preliminary data.</text>
</comment>
<dbReference type="PANTHER" id="PTHR12737">
    <property type="entry name" value="DIMETHYLARGININE DIMETHYLAMINOHYDROLASE"/>
    <property type="match status" value="1"/>
</dbReference>
<dbReference type="InterPro" id="IPR033199">
    <property type="entry name" value="DDAH-like"/>
</dbReference>
<dbReference type="EMBL" id="VSRR010003171">
    <property type="protein sequence ID" value="MPC34975.1"/>
    <property type="molecule type" value="Genomic_DNA"/>
</dbReference>
<dbReference type="GO" id="GO:0016403">
    <property type="term" value="F:dimethylargininase activity"/>
    <property type="evidence" value="ECO:0007669"/>
    <property type="project" value="TreeGrafter"/>
</dbReference>
<dbReference type="GO" id="GO:0000052">
    <property type="term" value="P:citrulline metabolic process"/>
    <property type="evidence" value="ECO:0007669"/>
    <property type="project" value="TreeGrafter"/>
</dbReference>
<proteinExistence type="inferred from homology"/>
<evidence type="ECO:0000256" key="2">
    <source>
        <dbReference type="ARBA" id="ARBA00022801"/>
    </source>
</evidence>
<dbReference type="PANTHER" id="PTHR12737:SF9">
    <property type="entry name" value="DIMETHYLARGININASE"/>
    <property type="match status" value="1"/>
</dbReference>
<dbReference type="SUPFAM" id="SSF55909">
    <property type="entry name" value="Pentein"/>
    <property type="match status" value="1"/>
</dbReference>
<keyword evidence="2 3" id="KW-0378">Hydrolase</keyword>
<gene>
    <name evidence="3" type="primary">Ddah1</name>
    <name evidence="3" type="ORF">E2C01_028381</name>
</gene>
<accession>A0A5B7ENH3</accession>
<evidence type="ECO:0000313" key="4">
    <source>
        <dbReference type="Proteomes" id="UP000324222"/>
    </source>
</evidence>
<evidence type="ECO:0000256" key="1">
    <source>
        <dbReference type="ARBA" id="ARBA00008532"/>
    </source>
</evidence>
<dbReference type="GO" id="GO:0045429">
    <property type="term" value="P:positive regulation of nitric oxide biosynthetic process"/>
    <property type="evidence" value="ECO:0007669"/>
    <property type="project" value="TreeGrafter"/>
</dbReference>
<protein>
    <submittedName>
        <fullName evidence="3">N(G),N(G)-dimethylarginine dimethylaminohydrolase 1</fullName>
    </submittedName>
</protein>
<reference evidence="3 4" key="1">
    <citation type="submission" date="2019-05" db="EMBL/GenBank/DDBJ databases">
        <title>Another draft genome of Portunus trituberculatus and its Hox gene families provides insights of decapod evolution.</title>
        <authorList>
            <person name="Jeong J.-H."/>
            <person name="Song I."/>
            <person name="Kim S."/>
            <person name="Choi T."/>
            <person name="Kim D."/>
            <person name="Ryu S."/>
            <person name="Kim W."/>
        </authorList>
    </citation>
    <scope>NUCLEOTIDE SEQUENCE [LARGE SCALE GENOMIC DNA]</scope>
    <source>
        <tissue evidence="3">Muscle</tissue>
    </source>
</reference>
<dbReference type="OrthoDB" id="10016839at2759"/>
<dbReference type="Pfam" id="PF19420">
    <property type="entry name" value="DDAH_eukar"/>
    <property type="match status" value="1"/>
</dbReference>
<dbReference type="GO" id="GO:0016597">
    <property type="term" value="F:amino acid binding"/>
    <property type="evidence" value="ECO:0007669"/>
    <property type="project" value="TreeGrafter"/>
</dbReference>
<evidence type="ECO:0000313" key="3">
    <source>
        <dbReference type="EMBL" id="MPC34975.1"/>
    </source>
</evidence>
<comment type="similarity">
    <text evidence="1">Belongs to the DDAH family.</text>
</comment>
<dbReference type="GO" id="GO:0006525">
    <property type="term" value="P:arginine metabolic process"/>
    <property type="evidence" value="ECO:0007669"/>
    <property type="project" value="TreeGrafter"/>
</dbReference>
<organism evidence="3 4">
    <name type="scientific">Portunus trituberculatus</name>
    <name type="common">Swimming crab</name>
    <name type="synonym">Neptunus trituberculatus</name>
    <dbReference type="NCBI Taxonomy" id="210409"/>
    <lineage>
        <taxon>Eukaryota</taxon>
        <taxon>Metazoa</taxon>
        <taxon>Ecdysozoa</taxon>
        <taxon>Arthropoda</taxon>
        <taxon>Crustacea</taxon>
        <taxon>Multicrustacea</taxon>
        <taxon>Malacostraca</taxon>
        <taxon>Eumalacostraca</taxon>
        <taxon>Eucarida</taxon>
        <taxon>Decapoda</taxon>
        <taxon>Pleocyemata</taxon>
        <taxon>Brachyura</taxon>
        <taxon>Eubrachyura</taxon>
        <taxon>Portunoidea</taxon>
        <taxon>Portunidae</taxon>
        <taxon>Portuninae</taxon>
        <taxon>Portunus</taxon>
    </lineage>
</organism>
<keyword evidence="4" id="KW-1185">Reference proteome</keyword>
<dbReference type="Gene3D" id="3.75.10.10">
    <property type="entry name" value="L-arginine/glycine Amidinotransferase, Chain A"/>
    <property type="match status" value="2"/>
</dbReference>
<dbReference type="Proteomes" id="UP000324222">
    <property type="component" value="Unassembled WGS sequence"/>
</dbReference>
<dbReference type="AlphaFoldDB" id="A0A5B7ENH3"/>